<accession>A0A4R3KJR5</accession>
<dbReference type="InterPro" id="IPR032820">
    <property type="entry name" value="ATPase_put"/>
</dbReference>
<dbReference type="RefSeq" id="WP_132767915.1">
    <property type="nucleotide sequence ID" value="NZ_SMAB01000005.1"/>
</dbReference>
<reference evidence="2 3" key="1">
    <citation type="submission" date="2019-03" db="EMBL/GenBank/DDBJ databases">
        <title>Genomic Encyclopedia of Type Strains, Phase IV (KMG-IV): sequencing the most valuable type-strain genomes for metagenomic binning, comparative biology and taxonomic classification.</title>
        <authorList>
            <person name="Goeker M."/>
        </authorList>
    </citation>
    <scope>NUCLEOTIDE SEQUENCE [LARGE SCALE GENOMIC DNA]</scope>
    <source>
        <strain evidence="2 3">DSM 23802</strain>
    </source>
</reference>
<sequence length="76" mass="8274">MNQDSGQDNKNPWRALAVVGVVGANLAIFLLMGIWSGKKLDIYFHSSPIFLIIGMIVGFVLGIWSVIGLIKPFLGD</sequence>
<keyword evidence="1" id="KW-0812">Transmembrane</keyword>
<proteinExistence type="predicted"/>
<feature type="transmembrane region" description="Helical" evidence="1">
    <location>
        <begin position="15"/>
        <end position="37"/>
    </location>
</feature>
<gene>
    <name evidence="2" type="ORF">EDD72_105153</name>
</gene>
<evidence type="ECO:0000256" key="1">
    <source>
        <dbReference type="SAM" id="Phobius"/>
    </source>
</evidence>
<comment type="caution">
    <text evidence="2">The sequence shown here is derived from an EMBL/GenBank/DDBJ whole genome shotgun (WGS) entry which is preliminary data.</text>
</comment>
<keyword evidence="3" id="KW-1185">Reference proteome</keyword>
<dbReference type="OrthoDB" id="282803at2"/>
<dbReference type="Pfam" id="PF09527">
    <property type="entry name" value="ATPase_gene1"/>
    <property type="match status" value="1"/>
</dbReference>
<evidence type="ECO:0000313" key="2">
    <source>
        <dbReference type="EMBL" id="TCS83411.1"/>
    </source>
</evidence>
<protein>
    <submittedName>
        <fullName evidence="2">Putative F0F1-ATPase subunit (Ca2+/Mg2+ transporter)</fullName>
    </submittedName>
</protein>
<name>A0A4R3KJR5_9BACI</name>
<dbReference type="EMBL" id="SMAB01000005">
    <property type="protein sequence ID" value="TCS83411.1"/>
    <property type="molecule type" value="Genomic_DNA"/>
</dbReference>
<dbReference type="AlphaFoldDB" id="A0A4R3KJR5"/>
<organism evidence="2 3">
    <name type="scientific">Tepidibacillus fermentans</name>
    <dbReference type="NCBI Taxonomy" id="1281767"/>
    <lineage>
        <taxon>Bacteria</taxon>
        <taxon>Bacillati</taxon>
        <taxon>Bacillota</taxon>
        <taxon>Bacilli</taxon>
        <taxon>Bacillales</taxon>
        <taxon>Bacillaceae</taxon>
        <taxon>Tepidibacillus</taxon>
    </lineage>
</organism>
<evidence type="ECO:0000313" key="3">
    <source>
        <dbReference type="Proteomes" id="UP000295788"/>
    </source>
</evidence>
<dbReference type="Proteomes" id="UP000295788">
    <property type="component" value="Unassembled WGS sequence"/>
</dbReference>
<keyword evidence="1" id="KW-0472">Membrane</keyword>
<feature type="transmembrane region" description="Helical" evidence="1">
    <location>
        <begin position="49"/>
        <end position="70"/>
    </location>
</feature>
<keyword evidence="1" id="KW-1133">Transmembrane helix</keyword>